<dbReference type="GO" id="GO:0005886">
    <property type="term" value="C:plasma membrane"/>
    <property type="evidence" value="ECO:0007669"/>
    <property type="project" value="TreeGrafter"/>
</dbReference>
<keyword evidence="4" id="KW-0812">Transmembrane</keyword>
<dbReference type="FunFam" id="2.60.40.10:FF:000028">
    <property type="entry name" value="Neuronal cell adhesion molecule"/>
    <property type="match status" value="1"/>
</dbReference>
<keyword evidence="4" id="KW-1133">Transmembrane helix</keyword>
<keyword evidence="4" id="KW-0472">Membrane</keyword>
<keyword evidence="1" id="KW-0677">Repeat</keyword>
<sequence>MIRGIVRILGGLKASLFFQQNTFPVNNFSGKIKLSFHERFCVKADSGALEYTSAAKSPRKRRSLSAPVDFSHLAPPRMTPDLPPLLRFFDHTGAQVRCQATGNPRPTVKWLVATNLNGNANNATSPASLELGFSAFAREAQNVDSRLRGADADDYDLYDPESRGLVPITALAPPVMYPNQYVVDDGWLNFTATPRSSTLRMVFFCQAENTLGKSRSRKMVIHQVPVPDENLRIKYHSFPIKSGQKAVIRCQPEQEIFNRFLKVKYWEVFRNETLIATVAHSKDRYSVINATRYPELHIRDVTEADLAELHVRCVLQSIVDESREIRRQETGRLQPFGIFFQYEEVRSQSTDVDVLVGSTVELPWAVESYQSLRVQWYWYPASSPQQKFHLNPEDGKKVHSRPWGSKYEFVQGAYGNLRLINVSLEDAGQYSCEAAYPARLPPVVYTLKIRAPIEVRITPQERVCDFGTRVELECLVSGYPHQIIYWLHNAQPLLATSGRHSVQRRDATAAQTVRERLVINSFSLEDSGVYQCVAESSLSDSDSTTTSKTSQSSSAKSAVMSENADDGRVSVGDLVDNAQDTAHLVMGKMKPMRTAQSPAAAEPYATSQVLLSRRRGELNVTLECRFAANPLPSIDWFRDDLPLSPDDKGVVTSVVQKDRDRAYSVPLWDELWQYGGEYRAVANNSLGYADCRTFLLLDTPLRLRPVDSSKPAIAGRFHDLKCYFIGSGIPKLQWHRIKDGRRVERIPVDHRHALLENARVLRITEVNKEEDEADYRCTAMLGDMADNITITLKVSRAPRIQDLPEVQRVQGGRQSLTYSCATQNHADRPWYAWWRFQPEGSEGAYAADLHQADRRALSEALRRQLPQFVYARPNSVAHVRIEQLNKRQHQGTLTCKIMNEVGFDERPIRVTFIPELEFEIRPPNKQDVTLAQNISINCTARPSELAPIIVWKYSDESTGDFKTLESLAERTEGRIYQEENGTLVISRVEESDPRKFLCFLTPKESTTATPISVAVNLEIHANYAVQLPDAFIIITTTTTTAAATTTTISIIVIIIISSSIPARIEPLKNVDQVRGSKFNLTCVVHGDGNDLQANWYHRVSSGHPWRLINQTCVLPASYGDADSQALSLTPSDVASDPLACQKFAAGRFDSGVVFRQVVIESLFPGGTRKKLVSDIPVFAKLLRCGDFPAIRAGEKITGRDADLISLRYVRELCRVLAQVKRFDEDQRGASTVRLGLHKRLGVGVGEDRYADVCIARAPLLTLTFLPQVSTLKQSGRGIERQLQFDSLKDVHMGDYMCNASNFYNRDEDGRRVDVREILRLTVISIPDPVTFVQNSSQTTATSVSFSWLPPAHNGNKEIRRYWIRYYQADSSASEFTSTQSKPSNVIEFRAHERQATLTGLRPYTKYNIAIKAENEVGFSLENSLVLTTQEAKPDGPVQQLNASGVASDTIYVAWQKPKPELRNGNVDRYSVCHQRVNESLTGNGQEDLARLPWPTDLITEDASVGSGLSQIHCAIMYRQQDTELVGLPKFTAYAIRVIAINSKGQSPPAYALARTLEDLPQAPPTNVTCFTQQHSITVSWDPPNFETVNGILTEYLVNYYIANDFGDETNSVIQVVKGQTTVTLAGLLANTKYIIQVAASNRKGRGPLSPKKACVTTEAPPEAPENIKALPVNDSCVIVSWSHPIRPQGLTRLYCLAAYRQDNMYRSPGGIMSAGPRCIKPDFTKPYNYYLFCDLNPHYLYNISVMAKNRFDGRKAYVSSIAPSSHPAVSIISIGGTIVAQEKMRVLMDCLVDGHPPVAWISSPHGMPKDVQHLDNGTLIIEAVEPRHTGRYVCRHQDDSISYELKVQEPPKPPVFHKLTPSLRNIQVEWLSPGSRRLDAPIKWFHLNWTNEYTGLSDSVRLSADRRTYYLSNLTCATSVRFQIRAENKFGLSPLTDPISTSTDGSAPLFIGETDMVPADLRSQTSVTFNFSVFAPGHNCSPTAYRFRIWPASEGPNSINGAGIPGSGGSSGIGAVAPLPLHLNATLTKRDLFTLDSKWTWNRRCCYNVSGLLPGSYYQYHVIAENPAGKTPHFGYFWTRTVAGVQPREGSSNRLGRTSFLSQPTIIVPLTIFFVVLFMALVCIFFYCRHRRLEGELNQPTKPTVGRPVLATDGHAARAAGETLHQKYAPGRHRGTLPPIPVNEKPDYPLDKGPGGFLGRWGRGSRVYDRGRGGPAVPSQAPAVPIEPDRLSTSSMDSTGNLNPYATYAAGGIEEDPQPVSKASNTVQPTSTRAARAITAARTLDSQPRTSNGARLYKAFNKGFPLERQHSYMHQYHYPDLANPEVEGLLEATRRGGGRFMHIGDPRTMRGVNSRRFQHHALLDPPLHQPYVNNSTMDDEDDDDDDIDFVGHPHQLVAHRRTNSFESLQQHIFRHGVFPSGPHLSTTTYHRGYARARGAPRTTSGGNGVGPSFYDTRNSHLTLDPLTAAYRGSVLSSTTVSSNQDELMQAYEYGRKHGRFLTGANAPQTAAVATAVVPSSTLEPVATSSAPAVSGAVVVVTDPHVGGSGSSEATDPGICQFTQQPPRPEEIESRLPNGAIDPTAARCGGARLVSGGARGGPLNGASIMADDSLPPAFLKRQLSECPSEMTDTYASVDYSAAAAGSHYAATQQQQQQQAASAASYRSMANPTRAKLPTIPQNQQLLAARIEYPDLESDSGMSGLTRGPTEPGFHRQSSQHSYYYPTPAAGYYGQKSSSRQQGPNTMVRRQDSLGSGVQAAVFSRTQPRQNQQQDYLPRTSVVKVNPRQLAGTRSNGVRTLAAEPPIPGYGSNHRTVVFEAVDGPSTSTSNYGTPGRPQPPPSQQTTTGPVEQAEDEENIYTSEFVLV</sequence>
<dbReference type="PROSITE" id="PS50835">
    <property type="entry name" value="IG_LIKE"/>
    <property type="match status" value="5"/>
</dbReference>
<evidence type="ECO:0000313" key="7">
    <source>
        <dbReference type="EMBL" id="VDD75314.1"/>
    </source>
</evidence>
<dbReference type="Gene3D" id="2.60.40.10">
    <property type="entry name" value="Immunoglobulins"/>
    <property type="match status" value="13"/>
</dbReference>
<feature type="domain" description="Ig-like" evidence="5">
    <location>
        <begin position="1767"/>
        <end position="1848"/>
    </location>
</feature>
<dbReference type="PANTHER" id="PTHR44170:SF56">
    <property type="entry name" value="FIBRONECTIN TYPE-III DOMAIN-CONTAINING PROTEIN"/>
    <property type="match status" value="1"/>
</dbReference>
<protein>
    <recommendedName>
        <fullName evidence="9">Protein-tyrosine-phosphatase</fullName>
    </recommendedName>
</protein>
<keyword evidence="8" id="KW-1185">Reference proteome</keyword>
<dbReference type="SUPFAM" id="SSF48726">
    <property type="entry name" value="Immunoglobulin"/>
    <property type="match status" value="6"/>
</dbReference>
<dbReference type="SMART" id="SM00408">
    <property type="entry name" value="IGc2"/>
    <property type="match status" value="4"/>
</dbReference>
<dbReference type="STRING" id="53468.A0A158QSS7"/>
<feature type="compositionally biased region" description="Polar residues" evidence="3">
    <location>
        <begin position="2762"/>
        <end position="2773"/>
    </location>
</feature>
<dbReference type="GO" id="GO:0098632">
    <property type="term" value="F:cell-cell adhesion mediator activity"/>
    <property type="evidence" value="ECO:0007669"/>
    <property type="project" value="TreeGrafter"/>
</dbReference>
<evidence type="ECO:0000256" key="1">
    <source>
        <dbReference type="ARBA" id="ARBA00022737"/>
    </source>
</evidence>
<dbReference type="Pfam" id="PF00041">
    <property type="entry name" value="fn3"/>
    <property type="match status" value="3"/>
</dbReference>
<feature type="domain" description="Fibronectin type-III" evidence="6">
    <location>
        <begin position="1663"/>
        <end position="1768"/>
    </location>
</feature>
<dbReference type="CDD" id="cd00063">
    <property type="entry name" value="FN3"/>
    <property type="match status" value="4"/>
</dbReference>
<evidence type="ECO:0000259" key="5">
    <source>
        <dbReference type="PROSITE" id="PS50835"/>
    </source>
</evidence>
<dbReference type="PROSITE" id="PS50853">
    <property type="entry name" value="FN3"/>
    <property type="match status" value="5"/>
</dbReference>
<evidence type="ECO:0000256" key="2">
    <source>
        <dbReference type="ARBA" id="ARBA00023157"/>
    </source>
</evidence>
<evidence type="ECO:0000256" key="4">
    <source>
        <dbReference type="SAM" id="Phobius"/>
    </source>
</evidence>
<dbReference type="InterPro" id="IPR003599">
    <property type="entry name" value="Ig_sub"/>
</dbReference>
<dbReference type="InterPro" id="IPR036179">
    <property type="entry name" value="Ig-like_dom_sf"/>
</dbReference>
<dbReference type="Pfam" id="PF13927">
    <property type="entry name" value="Ig_3"/>
    <property type="match status" value="1"/>
</dbReference>
<feature type="region of interest" description="Disordered" evidence="3">
    <location>
        <begin position="2694"/>
        <end position="2860"/>
    </location>
</feature>
<feature type="compositionally biased region" description="Low complexity" evidence="3">
    <location>
        <begin position="539"/>
        <end position="558"/>
    </location>
</feature>
<feature type="domain" description="Ig-like" evidence="5">
    <location>
        <begin position="441"/>
        <end position="550"/>
    </location>
</feature>
<organism evidence="7 8">
    <name type="scientific">Mesocestoides corti</name>
    <name type="common">Flatworm</name>
    <dbReference type="NCBI Taxonomy" id="53468"/>
    <lineage>
        <taxon>Eukaryota</taxon>
        <taxon>Metazoa</taxon>
        <taxon>Spiralia</taxon>
        <taxon>Lophotrochozoa</taxon>
        <taxon>Platyhelminthes</taxon>
        <taxon>Cestoda</taxon>
        <taxon>Eucestoda</taxon>
        <taxon>Cyclophyllidea</taxon>
        <taxon>Mesocestoididae</taxon>
        <taxon>Mesocestoides</taxon>
    </lineage>
</organism>
<evidence type="ECO:0008006" key="9">
    <source>
        <dbReference type="Google" id="ProtNLM"/>
    </source>
</evidence>
<accession>A0A158QSS7</accession>
<feature type="compositionally biased region" description="Polar residues" evidence="3">
    <location>
        <begin position="2733"/>
        <end position="2743"/>
    </location>
</feature>
<dbReference type="GO" id="GO:0030424">
    <property type="term" value="C:axon"/>
    <property type="evidence" value="ECO:0007669"/>
    <property type="project" value="TreeGrafter"/>
</dbReference>
<evidence type="ECO:0000313" key="8">
    <source>
        <dbReference type="Proteomes" id="UP000267029"/>
    </source>
</evidence>
<dbReference type="SUPFAM" id="SSF49265">
    <property type="entry name" value="Fibronectin type III"/>
    <property type="match status" value="3"/>
</dbReference>
<dbReference type="InterPro" id="IPR007110">
    <property type="entry name" value="Ig-like_dom"/>
</dbReference>
<dbReference type="InterPro" id="IPR013783">
    <property type="entry name" value="Ig-like_fold"/>
</dbReference>
<dbReference type="GO" id="GO:0007420">
    <property type="term" value="P:brain development"/>
    <property type="evidence" value="ECO:0007669"/>
    <property type="project" value="TreeGrafter"/>
</dbReference>
<gene>
    <name evidence="7" type="ORF">MCOS_LOCUS1317</name>
</gene>
<dbReference type="SMART" id="SM00409">
    <property type="entry name" value="IG"/>
    <property type="match status" value="6"/>
</dbReference>
<feature type="domain" description="Ig-like" evidence="5">
    <location>
        <begin position="798"/>
        <end position="911"/>
    </location>
</feature>
<name>A0A158QSS7_MESCO</name>
<dbReference type="PANTHER" id="PTHR44170">
    <property type="entry name" value="PROTEIN SIDEKICK"/>
    <property type="match status" value="1"/>
</dbReference>
<evidence type="ECO:0000256" key="3">
    <source>
        <dbReference type="SAM" id="MobiDB-lite"/>
    </source>
</evidence>
<feature type="domain" description="Fibronectin type-III" evidence="6">
    <location>
        <begin position="1325"/>
        <end position="1434"/>
    </location>
</feature>
<dbReference type="Proteomes" id="UP000267029">
    <property type="component" value="Unassembled WGS sequence"/>
</dbReference>
<feature type="region of interest" description="Disordered" evidence="3">
    <location>
        <begin position="539"/>
        <end position="570"/>
    </location>
</feature>
<dbReference type="InterPro" id="IPR036116">
    <property type="entry name" value="FN3_sf"/>
</dbReference>
<dbReference type="InterPro" id="IPR003598">
    <property type="entry name" value="Ig_sub2"/>
</dbReference>
<dbReference type="SMART" id="SM00060">
    <property type="entry name" value="FN3"/>
    <property type="match status" value="6"/>
</dbReference>
<feature type="domain" description="Ig-like" evidence="5">
    <location>
        <begin position="700"/>
        <end position="791"/>
    </location>
</feature>
<feature type="compositionally biased region" description="Low complexity" evidence="3">
    <location>
        <begin position="2721"/>
        <end position="2732"/>
    </location>
</feature>
<feature type="transmembrane region" description="Helical" evidence="4">
    <location>
        <begin position="2106"/>
        <end position="2128"/>
    </location>
</feature>
<evidence type="ECO:0000259" key="6">
    <source>
        <dbReference type="PROSITE" id="PS50853"/>
    </source>
</evidence>
<feature type="region of interest" description="Disordered" evidence="3">
    <location>
        <begin position="2169"/>
        <end position="2189"/>
    </location>
</feature>
<dbReference type="GO" id="GO:0007411">
    <property type="term" value="P:axon guidance"/>
    <property type="evidence" value="ECO:0007669"/>
    <property type="project" value="TreeGrafter"/>
</dbReference>
<proteinExistence type="predicted"/>
<dbReference type="InterPro" id="IPR003961">
    <property type="entry name" value="FN3_dom"/>
</dbReference>
<dbReference type="OrthoDB" id="10001713at2759"/>
<dbReference type="CDD" id="cd00096">
    <property type="entry name" value="Ig"/>
    <property type="match status" value="3"/>
</dbReference>
<feature type="domain" description="Fibronectin type-III" evidence="6">
    <location>
        <begin position="1850"/>
        <end position="1946"/>
    </location>
</feature>
<reference evidence="7 8" key="1">
    <citation type="submission" date="2018-10" db="EMBL/GenBank/DDBJ databases">
        <authorList>
            <consortium name="Pathogen Informatics"/>
        </authorList>
    </citation>
    <scope>NUCLEOTIDE SEQUENCE [LARGE SCALE GENOMIC DNA]</scope>
</reference>
<dbReference type="EMBL" id="UXSR01000157">
    <property type="protein sequence ID" value="VDD75314.1"/>
    <property type="molecule type" value="Genomic_DNA"/>
</dbReference>
<feature type="domain" description="Fibronectin type-III" evidence="6">
    <location>
        <begin position="1560"/>
        <end position="1660"/>
    </location>
</feature>
<feature type="domain" description="Ig-like" evidence="5">
    <location>
        <begin position="914"/>
        <end position="1014"/>
    </location>
</feature>
<keyword evidence="2" id="KW-1015">Disulfide bond</keyword>
<feature type="domain" description="Fibronectin type-III" evidence="6">
    <location>
        <begin position="1436"/>
        <end position="1559"/>
    </location>
</feature>